<reference evidence="1 2" key="1">
    <citation type="submission" date="2016-07" db="EMBL/GenBank/DDBJ databases">
        <title>Comparative genomics of the entomopathogenic fungus Beauveria bassiana.</title>
        <authorList>
            <person name="Valero Jimenez C.A."/>
            <person name="Zwaan B.J."/>
            <person name="Van Kan J.A."/>
            <person name="Takken W."/>
            <person name="Debets A.J."/>
            <person name="Schoustra S.E."/>
            <person name="Koenraadt C.J."/>
        </authorList>
    </citation>
    <scope>NUCLEOTIDE SEQUENCE [LARGE SCALE GENOMIC DNA]</scope>
    <source>
        <strain evidence="1 2">ARSEF 8028</strain>
    </source>
</reference>
<evidence type="ECO:0000313" key="2">
    <source>
        <dbReference type="Proteomes" id="UP000237441"/>
    </source>
</evidence>
<dbReference type="OrthoDB" id="3682664at2759"/>
<accession>A0A2S7XZH8</accession>
<dbReference type="EMBL" id="JRHA01000001">
    <property type="protein sequence ID" value="PQK09300.1"/>
    <property type="molecule type" value="Genomic_DNA"/>
</dbReference>
<name>A0A2S7XZH8_BEABA</name>
<gene>
    <name evidence="1" type="ORF">BB8028_0001g13700</name>
</gene>
<evidence type="ECO:0008006" key="3">
    <source>
        <dbReference type="Google" id="ProtNLM"/>
    </source>
</evidence>
<dbReference type="Proteomes" id="UP000237441">
    <property type="component" value="Unassembled WGS sequence"/>
</dbReference>
<proteinExistence type="predicted"/>
<dbReference type="InterPro" id="IPR006771">
    <property type="entry name" value="CetA-like"/>
</dbReference>
<comment type="caution">
    <text evidence="1">The sequence shown here is derived from an EMBL/GenBank/DDBJ whole genome shotgun (WGS) entry which is preliminary data.</text>
</comment>
<protein>
    <recommendedName>
        <fullName evidence="3">16 kDa allergen</fullName>
    </recommendedName>
</protein>
<organism evidence="1 2">
    <name type="scientific">Beauveria bassiana</name>
    <name type="common">White muscardine disease fungus</name>
    <name type="synonym">Tritirachium shiotae</name>
    <dbReference type="NCBI Taxonomy" id="176275"/>
    <lineage>
        <taxon>Eukaryota</taxon>
        <taxon>Fungi</taxon>
        <taxon>Dikarya</taxon>
        <taxon>Ascomycota</taxon>
        <taxon>Pezizomycotina</taxon>
        <taxon>Sordariomycetes</taxon>
        <taxon>Hypocreomycetidae</taxon>
        <taxon>Hypocreales</taxon>
        <taxon>Cordycipitaceae</taxon>
        <taxon>Beauveria</taxon>
    </lineage>
</organism>
<evidence type="ECO:0000313" key="1">
    <source>
        <dbReference type="EMBL" id="PQK09300.1"/>
    </source>
</evidence>
<dbReference type="Pfam" id="PF04681">
    <property type="entry name" value="Bys1"/>
    <property type="match status" value="1"/>
</dbReference>
<dbReference type="AlphaFoldDB" id="A0A2S7XZH8"/>
<sequence>MILPMLMVRASASSSPNQHIHQASLSISTKVPTTINMKASIFSIAAAVGLASAQFAFVENHCDKTIWVQSFPYDGSAPGQASAVDPGKFWNEPFRPGGSTVKISNYRNFGNALQYGYSFSSNPDTAYYEFNNVHGNPWADKHNILSAGPGCESFDCAPNDYNCYSRGTRTLNCPQPVNITAQICV</sequence>